<dbReference type="Proteomes" id="UP000500826">
    <property type="component" value="Chromosome"/>
</dbReference>
<evidence type="ECO:0000313" key="2">
    <source>
        <dbReference type="Proteomes" id="UP000500826"/>
    </source>
</evidence>
<dbReference type="SUPFAM" id="SSF48208">
    <property type="entry name" value="Six-hairpin glycosidases"/>
    <property type="match status" value="1"/>
</dbReference>
<proteinExistence type="predicted"/>
<gene>
    <name evidence="1" type="ORF">HK414_09875</name>
</gene>
<dbReference type="EMBL" id="CP053418">
    <property type="protein sequence ID" value="QJW84091.1"/>
    <property type="molecule type" value="Genomic_DNA"/>
</dbReference>
<keyword evidence="2" id="KW-1185">Reference proteome</keyword>
<reference evidence="1 2" key="2">
    <citation type="submission" date="2020-05" db="EMBL/GenBank/DDBJ databases">
        <authorList>
            <person name="Khan S.A."/>
            <person name="Jeon C.O."/>
            <person name="Chun B.H."/>
        </authorList>
    </citation>
    <scope>NUCLEOTIDE SEQUENCE [LARGE SCALE GENOMIC DNA]</scope>
    <source>
        <strain evidence="1 2">H242</strain>
    </source>
</reference>
<accession>A0ABX6P522</accession>
<name>A0ABX6P522_9BURK</name>
<sequence>MGGFKQRPNGWFADCCLGQPDTPLTHTIGYAVRGLFEGWRYSGDQQLLDACVLTSEALLPRISPEGYLPGRFDRDWKPAAPRACMTGSSQIAHNFLLLYAHSRDPRYLEAARALNRFVRRSIEVEGNPDTVGGVRGSFPINGSYGGYRYLNWAAKFTIDAQQMEQAVLGS</sequence>
<reference evidence="1 2" key="1">
    <citation type="submission" date="2020-05" db="EMBL/GenBank/DDBJ databases">
        <title>Ramlibacter rhizophilus sp. nov., isolated from rhizosphere soil of national flower Mugunghwa from South Korea.</title>
        <authorList>
            <person name="Zheng-Fei Y."/>
            <person name="Huan T."/>
        </authorList>
    </citation>
    <scope>NUCLEOTIDE SEQUENCE [LARGE SCALE GENOMIC DNA]</scope>
    <source>
        <strain evidence="1 2">H242</strain>
    </source>
</reference>
<evidence type="ECO:0000313" key="1">
    <source>
        <dbReference type="EMBL" id="QJW84091.1"/>
    </source>
</evidence>
<dbReference type="InterPro" id="IPR008928">
    <property type="entry name" value="6-hairpin_glycosidase_sf"/>
</dbReference>
<organism evidence="1 2">
    <name type="scientific">Ramlibacter terrae</name>
    <dbReference type="NCBI Taxonomy" id="2732511"/>
    <lineage>
        <taxon>Bacteria</taxon>
        <taxon>Pseudomonadati</taxon>
        <taxon>Pseudomonadota</taxon>
        <taxon>Betaproteobacteria</taxon>
        <taxon>Burkholderiales</taxon>
        <taxon>Comamonadaceae</taxon>
        <taxon>Ramlibacter</taxon>
    </lineage>
</organism>
<protein>
    <submittedName>
        <fullName evidence="1">Uncharacterized protein</fullName>
    </submittedName>
</protein>